<comment type="caution">
    <text evidence="2">The sequence shown here is derived from an EMBL/GenBank/DDBJ whole genome shotgun (WGS) entry which is preliminary data.</text>
</comment>
<keyword evidence="3" id="KW-1185">Reference proteome</keyword>
<evidence type="ECO:0000256" key="1">
    <source>
        <dbReference type="SAM" id="SignalP"/>
    </source>
</evidence>
<dbReference type="Proteomes" id="UP000541558">
    <property type="component" value="Unassembled WGS sequence"/>
</dbReference>
<keyword evidence="1" id="KW-0732">Signal</keyword>
<reference evidence="2 3" key="1">
    <citation type="journal article" date="2020" name="ISME J.">
        <title>Uncovering the hidden diversity of litter-decomposition mechanisms in mushroom-forming fungi.</title>
        <authorList>
            <person name="Floudas D."/>
            <person name="Bentzer J."/>
            <person name="Ahren D."/>
            <person name="Johansson T."/>
            <person name="Persson P."/>
            <person name="Tunlid A."/>
        </authorList>
    </citation>
    <scope>NUCLEOTIDE SEQUENCE [LARGE SCALE GENOMIC DNA]</scope>
    <source>
        <strain evidence="2 3">CBS 175.51</strain>
    </source>
</reference>
<name>A0A8H5BC33_9AGAR</name>
<protein>
    <recommendedName>
        <fullName evidence="4">SnoaL-like domain-containing protein</fullName>
    </recommendedName>
</protein>
<organism evidence="2 3">
    <name type="scientific">Ephemerocybe angulata</name>
    <dbReference type="NCBI Taxonomy" id="980116"/>
    <lineage>
        <taxon>Eukaryota</taxon>
        <taxon>Fungi</taxon>
        <taxon>Dikarya</taxon>
        <taxon>Basidiomycota</taxon>
        <taxon>Agaricomycotina</taxon>
        <taxon>Agaricomycetes</taxon>
        <taxon>Agaricomycetidae</taxon>
        <taxon>Agaricales</taxon>
        <taxon>Agaricineae</taxon>
        <taxon>Psathyrellaceae</taxon>
        <taxon>Ephemerocybe</taxon>
    </lineage>
</organism>
<dbReference type="Gene3D" id="3.10.450.50">
    <property type="match status" value="1"/>
</dbReference>
<evidence type="ECO:0008006" key="4">
    <source>
        <dbReference type="Google" id="ProtNLM"/>
    </source>
</evidence>
<proteinExistence type="predicted"/>
<evidence type="ECO:0000313" key="2">
    <source>
        <dbReference type="EMBL" id="KAF5320146.1"/>
    </source>
</evidence>
<accession>A0A8H5BC33</accession>
<dbReference type="AlphaFoldDB" id="A0A8H5BC33"/>
<dbReference type="OrthoDB" id="2820488at2759"/>
<evidence type="ECO:0000313" key="3">
    <source>
        <dbReference type="Proteomes" id="UP000541558"/>
    </source>
</evidence>
<dbReference type="EMBL" id="JAACJK010000171">
    <property type="protein sequence ID" value="KAF5320146.1"/>
    <property type="molecule type" value="Genomic_DNA"/>
</dbReference>
<dbReference type="SUPFAM" id="SSF54427">
    <property type="entry name" value="NTF2-like"/>
    <property type="match status" value="1"/>
</dbReference>
<sequence length="160" mass="17714">MRFIKICFATILLCATSALAKPPSKPKVCSTKEKGPDLEEKQQEALAGFAHLFLDKQDVKAAFDTYVPGEYTQHNPFSAQGREVAIEFLAASMAAGVKTSNLTIFGGQGYGSLHYKMVILTTNETYSVLDYFRFKGTCIVEHWDVLQTITGNETNPIAYF</sequence>
<feature type="chain" id="PRO_5034552139" description="SnoaL-like domain-containing protein" evidence="1">
    <location>
        <begin position="21"/>
        <end position="160"/>
    </location>
</feature>
<gene>
    <name evidence="2" type="ORF">D9611_010291</name>
</gene>
<dbReference type="InterPro" id="IPR032710">
    <property type="entry name" value="NTF2-like_dom_sf"/>
</dbReference>
<feature type="signal peptide" evidence="1">
    <location>
        <begin position="1"/>
        <end position="20"/>
    </location>
</feature>